<dbReference type="OMA" id="HAHLARK"/>
<keyword evidence="7" id="KW-0067">ATP-binding</keyword>
<evidence type="ECO:0000256" key="9">
    <source>
        <dbReference type="PROSITE-ProRule" id="PRU00169"/>
    </source>
</evidence>
<dbReference type="SUPFAM" id="SSF55785">
    <property type="entry name" value="PYP-like sensor domain (PAS domain)"/>
    <property type="match status" value="1"/>
</dbReference>
<dbReference type="PROSITE" id="PS50011">
    <property type="entry name" value="PROTEIN_KINASE_DOM"/>
    <property type="match status" value="1"/>
</dbReference>
<feature type="domain" description="Response regulatory" evidence="12">
    <location>
        <begin position="2180"/>
        <end position="2303"/>
    </location>
</feature>
<dbReference type="Pfam" id="PF01590">
    <property type="entry name" value="GAF"/>
    <property type="match status" value="1"/>
</dbReference>
<keyword evidence="5" id="KW-0547">Nucleotide-binding</keyword>
<proteinExistence type="predicted"/>
<dbReference type="FunFam" id="3.30.565.10:FF:000010">
    <property type="entry name" value="Sensor histidine kinase RcsC"/>
    <property type="match status" value="1"/>
</dbReference>
<keyword evidence="6 13" id="KW-0418">Kinase</keyword>
<dbReference type="InterPro" id="IPR050956">
    <property type="entry name" value="2C_system_His_kinase"/>
</dbReference>
<dbReference type="InterPro" id="IPR036097">
    <property type="entry name" value="HisK_dim/P_sf"/>
</dbReference>
<dbReference type="InterPro" id="IPR011009">
    <property type="entry name" value="Kinase-like_dom_sf"/>
</dbReference>
<dbReference type="GO" id="GO:0005737">
    <property type="term" value="C:cytoplasm"/>
    <property type="evidence" value="ECO:0007669"/>
    <property type="project" value="EnsemblFungi"/>
</dbReference>
<dbReference type="InterPro" id="IPR005467">
    <property type="entry name" value="His_kinase_dom"/>
</dbReference>
<keyword evidence="14" id="KW-1185">Reference proteome</keyword>
<dbReference type="InterPro" id="IPR027417">
    <property type="entry name" value="P-loop_NTPase"/>
</dbReference>
<dbReference type="InterPro" id="IPR003018">
    <property type="entry name" value="GAF"/>
</dbReference>
<evidence type="ECO:0000256" key="3">
    <source>
        <dbReference type="ARBA" id="ARBA00022553"/>
    </source>
</evidence>
<dbReference type="InterPro" id="IPR041664">
    <property type="entry name" value="AAA_16"/>
</dbReference>
<dbReference type="FunFam" id="1.10.287.130:FF:000002">
    <property type="entry name" value="Two-component osmosensing histidine kinase"/>
    <property type="match status" value="1"/>
</dbReference>
<dbReference type="InterPro" id="IPR003661">
    <property type="entry name" value="HisK_dim/P_dom"/>
</dbReference>
<dbReference type="Gene3D" id="3.30.450.20">
    <property type="entry name" value="PAS domain"/>
    <property type="match status" value="1"/>
</dbReference>
<evidence type="ECO:0000313" key="13">
    <source>
        <dbReference type="EMBL" id="EPY51476.1"/>
    </source>
</evidence>
<dbReference type="SUPFAM" id="SSF55874">
    <property type="entry name" value="ATPase domain of HSP90 chaperone/DNA topoisomerase II/histidine kinase"/>
    <property type="match status" value="1"/>
</dbReference>
<dbReference type="HOGENOM" id="CLU_000400_0_0_1"/>
<comment type="catalytic activity">
    <reaction evidence="1">
        <text>ATP + protein L-histidine = ADP + protein N-phospho-L-histidine.</text>
        <dbReference type="EC" id="2.7.13.3"/>
    </reaction>
</comment>
<evidence type="ECO:0000256" key="7">
    <source>
        <dbReference type="ARBA" id="ARBA00022840"/>
    </source>
</evidence>
<dbReference type="GO" id="GO:0000155">
    <property type="term" value="F:phosphorelay sensor kinase activity"/>
    <property type="evidence" value="ECO:0007669"/>
    <property type="project" value="EnsemblFungi"/>
</dbReference>
<dbReference type="STRING" id="653667.S9XCB6"/>
<evidence type="ECO:0000256" key="2">
    <source>
        <dbReference type="ARBA" id="ARBA00012438"/>
    </source>
</evidence>
<dbReference type="PANTHER" id="PTHR43719:SF28">
    <property type="entry name" value="PEROXIDE STRESS-ACTIVATED HISTIDINE KINASE MAK1-RELATED"/>
    <property type="match status" value="1"/>
</dbReference>
<gene>
    <name evidence="13" type="ORF">SPOG_02647</name>
</gene>
<dbReference type="InterPro" id="IPR003594">
    <property type="entry name" value="HATPase_dom"/>
</dbReference>
<dbReference type="EMBL" id="KE546991">
    <property type="protein sequence ID" value="EPY51476.1"/>
    <property type="molecule type" value="Genomic_DNA"/>
</dbReference>
<evidence type="ECO:0000256" key="4">
    <source>
        <dbReference type="ARBA" id="ARBA00022679"/>
    </source>
</evidence>
<dbReference type="SUPFAM" id="SSF52172">
    <property type="entry name" value="CheY-like"/>
    <property type="match status" value="1"/>
</dbReference>
<dbReference type="SUPFAM" id="SSF55781">
    <property type="entry name" value="GAF domain-like"/>
    <property type="match status" value="1"/>
</dbReference>
<evidence type="ECO:0000256" key="5">
    <source>
        <dbReference type="ARBA" id="ARBA00022741"/>
    </source>
</evidence>
<dbReference type="CDD" id="cd16922">
    <property type="entry name" value="HATPase_EvgS-ArcB-TorS-like"/>
    <property type="match status" value="1"/>
</dbReference>
<dbReference type="InterPro" id="IPR035965">
    <property type="entry name" value="PAS-like_dom_sf"/>
</dbReference>
<dbReference type="PANTHER" id="PTHR43719">
    <property type="entry name" value="TWO-COMPONENT HISTIDINE KINASE"/>
    <property type="match status" value="1"/>
</dbReference>
<dbReference type="GeneID" id="25036970"/>
<dbReference type="Gene3D" id="1.10.287.130">
    <property type="match status" value="1"/>
</dbReference>
<dbReference type="Gene3D" id="3.40.50.2300">
    <property type="match status" value="1"/>
</dbReference>
<dbReference type="Gene3D" id="3.30.565.10">
    <property type="entry name" value="Histidine kinase-like ATPase, C-terminal domain"/>
    <property type="match status" value="1"/>
</dbReference>
<evidence type="ECO:0000256" key="8">
    <source>
        <dbReference type="ARBA" id="ARBA00023012"/>
    </source>
</evidence>
<dbReference type="Pfam" id="PF00069">
    <property type="entry name" value="Pkinase"/>
    <property type="match status" value="1"/>
</dbReference>
<dbReference type="SMART" id="SM00220">
    <property type="entry name" value="S_TKc"/>
    <property type="match status" value="1"/>
</dbReference>
<dbReference type="SMART" id="SM00448">
    <property type="entry name" value="REC"/>
    <property type="match status" value="1"/>
</dbReference>
<sequence>MSGFKLLNKAIDAALPELHDFELISKRERSNPSSLLTAIFVKALHKETKKEVILKFSLQNVKLENECFLLRQLSSFSGGNSYTICPKYRLLLNKSLGMLVYDDPGPDLVKNWLSDPRPVDLRLFYKFALAACHTLSYMHDKQFFHGEIRPDSFHFNIDNPIHAKLLTIGTSVSPIRFTLSSLNWQKLYQLDDIHHKLQFFSPEQLGSVGRPLDSRSDIYSLGVAFYVLLTKCYPWGGKPMRIVQSIHTQQFPSVLSRRPDVPIALDNVIKKMTNKSINERFSVADDLCILFYELLLQYSSSFKPISLKFDDSPLNSDSKSQPNFPKLILNNPSDYVQIFQELTFFSSKREIFTSGKNSVRIKKKHLFNNSFVENEATYCHILAITGEKGCGKTTLLQSVSVEARKYGYFAMCSCQGIHASPFSTMFDCVSQILRQVLREEKETVENYFSSLWEFLGDELVYMGSLFKCVPELNHLLSPKYNHHCKHENHIIIKERDTQEIRSASGRLGFIVCLLEILSFTCRIRSTIIALDEVHLADDCSFSLIRGIIAHRLPILMIMAWGDPLAFDNLPLYINEVPYAMVTQIKVKPFSRKSITEFLDYYLRYPTQALDPLVQLLHNVSKGNPLILKVVMNTAYTNGCFKLNEKTNSWSYDLGLIEQRLENLPSFELTKVMSNYLGDAFSEKTRNYLSWAALLIEPFPYELLCSITEPLGLLIPLSEILDSSVNIFTFYEDGTRCKFTSCKLREGFLSSISAGQAEKMHAHIAHALIEGKARKFFEYNDIHHVLKGLGVVKKFSNTKPYIMAMQTVSDHLVQYGAYKYAIELLKACFFLLPKKASYGYLSNQEMVRLRIGLAMCYWWNKDNKNSYAVLSKINLDSVSISDYLPALRLLAKIECYRDKSENIIEIVIQILDRLNFPLEKNPNEEVLNELFEELSSEFLSCNFEVERRRPIDPEKVDIISTLLSDVCFILFNSSQTYYYYFAFLVAKLYLKYGDSSLRYSLVFLASYSFVKRRRPEVFLKVNELQLSNHTLRGRNASVHAELLKWMISNELDMYQVKPKITLEGILLHCVTFGDKIYGSYVLARLTANRLFHGDHIHQLLLDQENAETLILLWEVEKPFNHYLYFYRNVLLALFGLTDNKDPNNILSTNQKSQESLSKEFLFKKPSTYFTWYYSALIYLCTLFKHYDYVVQVAPEFLEASDGKILEQYYKLVRGFIGLSAAQVLYKKKDISTEERQKLTLLLINVLKALKDFAYNYKIKSYLLWVYFLQGMICRNDGDFMNAAIHFENAVDAERQGFNKIELALVFEVIGDFYFTASYTFLAKSYYLSALNHYGDIGCYGVENKLKELLSERFSLSFNQPTYSSKSTMMDNVIEEIPELFKKKDINDFSLTSHDFLFQKKELNFLANCDISSEHNEGGKETCCNNECEDGLLDIVSLISVIKCGQLLSSKLRLVSLLTTVIKLIIEYSQVGFAAVILQSDSEYVLSAFGNSEYSEALEPSVPLNESDIKIPGNILSDVFNNAHTVSLESVSMLKDENVMNWLQEEHSLNSFIIIPLQFKESVIGALYLRFPRNLMHLGNVMFLKLLSQQIAISISNALLFQNLRRTITDNVKLIESQRLSYQTFKNIEEQCITLLDSLPCIVWTLDSEIGDIEFINASKHDYFGMVDADESLSWKKFIHPEQHSLFQKKLEILKSEDFGEIELLLRKNGNFHWHLCRGLPLQKESNNRKWIIVCIDINDEKEAREAAIRAVNLKANFLANMSHELRTPFSSFYGMLSLLSDTKLSDEQYDIVSTAKQSCTSLVQIIDDLLNFSELESGKIKLEPSKIFDVEENIADCIELVYPSIADKPVQISYDIYPNVPALLGGDIAKLRQVITNLLGNSVKFTNEGHILLRCWIKDDLELPESDCYLYFEIEDTGIGLKPEQMKLLFRPFTQVDGSTTRIYGGSGLGLSICLEICKIMDGNIGVKSVYDEGSTFWFYVRLNKATFELSREHFKETHQKFASIIETLKSTRVLVVESFITKRSLFKSLFSLAHTNTVISTKEVEKVLLEAKNNEKPYDFLCIEACNKQSESLIMEVLANPLLQNTWLIVLMPSLRRTKIKSTINVDPFTATLDKNLNRVLYLAEPVRLSKLIQNMSILLTKRANYGKFSDTSKLQVSTTKAHGKEIFNSEELQILKTKVALIAEDNLIARKLLSKQLMNLGLHVETVKDGRELVEVFISKPYGYYGIIFADYHMPICDGAEAVSKIRDYESSQTVDKFVPVIALTADIQKSAKQRCLDVGMNDYLTKPFTQQQLQDIIRKFFLIEQSS</sequence>
<dbReference type="Pfam" id="PF13191">
    <property type="entry name" value="AAA_16"/>
    <property type="match status" value="1"/>
</dbReference>
<dbReference type="eggNOG" id="KOG0519">
    <property type="taxonomic scope" value="Eukaryota"/>
</dbReference>
<evidence type="ECO:0000256" key="6">
    <source>
        <dbReference type="ARBA" id="ARBA00022777"/>
    </source>
</evidence>
<dbReference type="SMART" id="SM00387">
    <property type="entry name" value="HATPase_c"/>
    <property type="match status" value="1"/>
</dbReference>
<keyword evidence="4" id="KW-0808">Transferase</keyword>
<dbReference type="RefSeq" id="XP_013024043.1">
    <property type="nucleotide sequence ID" value="XM_013168589.1"/>
</dbReference>
<dbReference type="InterPro" id="IPR000014">
    <property type="entry name" value="PAS"/>
</dbReference>
<dbReference type="SMART" id="SM00091">
    <property type="entry name" value="PAS"/>
    <property type="match status" value="1"/>
</dbReference>
<dbReference type="EC" id="2.7.13.3" evidence="2"/>
<feature type="domain" description="Histidine kinase" evidence="11">
    <location>
        <begin position="1759"/>
        <end position="1984"/>
    </location>
</feature>
<evidence type="ECO:0000313" key="14">
    <source>
        <dbReference type="Proteomes" id="UP000015464"/>
    </source>
</evidence>
<keyword evidence="3 9" id="KW-0597">Phosphoprotein</keyword>
<dbReference type="SUPFAM" id="SSF47384">
    <property type="entry name" value="Homodimeric domain of signal transducing histidine kinase"/>
    <property type="match status" value="1"/>
</dbReference>
<dbReference type="Proteomes" id="UP000015464">
    <property type="component" value="Unassembled WGS sequence"/>
</dbReference>
<evidence type="ECO:0000256" key="1">
    <source>
        <dbReference type="ARBA" id="ARBA00000085"/>
    </source>
</evidence>
<dbReference type="InterPro" id="IPR029016">
    <property type="entry name" value="GAF-like_dom_sf"/>
</dbReference>
<name>S9XCB6_SCHCR</name>
<evidence type="ECO:0000259" key="10">
    <source>
        <dbReference type="PROSITE" id="PS50011"/>
    </source>
</evidence>
<dbReference type="SUPFAM" id="SSF56112">
    <property type="entry name" value="Protein kinase-like (PK-like)"/>
    <property type="match status" value="1"/>
</dbReference>
<evidence type="ECO:0000259" key="11">
    <source>
        <dbReference type="PROSITE" id="PS50109"/>
    </source>
</evidence>
<dbReference type="PRINTS" id="PR00344">
    <property type="entry name" value="BCTRLSENSOR"/>
</dbReference>
<dbReference type="Pfam" id="PF00512">
    <property type="entry name" value="HisKA"/>
    <property type="match status" value="1"/>
</dbReference>
<dbReference type="GO" id="GO:0009365">
    <property type="term" value="C:protein histidine kinase complex"/>
    <property type="evidence" value="ECO:0007669"/>
    <property type="project" value="EnsemblFungi"/>
</dbReference>
<dbReference type="InterPro" id="IPR004358">
    <property type="entry name" value="Sig_transdc_His_kin-like_C"/>
</dbReference>
<dbReference type="Pfam" id="PF00072">
    <property type="entry name" value="Response_reg"/>
    <property type="match status" value="1"/>
</dbReference>
<accession>S9XCB6</accession>
<dbReference type="InterPro" id="IPR011006">
    <property type="entry name" value="CheY-like_superfamily"/>
</dbReference>
<feature type="domain" description="Protein kinase" evidence="10">
    <location>
        <begin position="1"/>
        <end position="295"/>
    </location>
</feature>
<protein>
    <recommendedName>
        <fullName evidence="2">histidine kinase</fullName>
        <ecNumber evidence="2">2.7.13.3</ecNumber>
    </recommendedName>
</protein>
<evidence type="ECO:0000259" key="12">
    <source>
        <dbReference type="PROSITE" id="PS50110"/>
    </source>
</evidence>
<dbReference type="InterPro" id="IPR000719">
    <property type="entry name" value="Prot_kinase_dom"/>
</dbReference>
<dbReference type="Gene3D" id="1.10.510.10">
    <property type="entry name" value="Transferase(Phosphotransferase) domain 1"/>
    <property type="match status" value="1"/>
</dbReference>
<dbReference type="PROSITE" id="PS50110">
    <property type="entry name" value="RESPONSE_REGULATORY"/>
    <property type="match status" value="1"/>
</dbReference>
<dbReference type="CDD" id="cd00082">
    <property type="entry name" value="HisKA"/>
    <property type="match status" value="1"/>
</dbReference>
<feature type="modified residue" description="4-aspartylphosphate" evidence="9">
    <location>
        <position position="2232"/>
    </location>
</feature>
<dbReference type="OrthoDB" id="60033at2759"/>
<dbReference type="InterPro" id="IPR001789">
    <property type="entry name" value="Sig_transdc_resp-reg_receiver"/>
</dbReference>
<dbReference type="GO" id="GO:0005524">
    <property type="term" value="F:ATP binding"/>
    <property type="evidence" value="ECO:0007669"/>
    <property type="project" value="UniProtKB-KW"/>
</dbReference>
<dbReference type="Pfam" id="PF02518">
    <property type="entry name" value="HATPase_c"/>
    <property type="match status" value="1"/>
</dbReference>
<dbReference type="Gene3D" id="3.30.450.40">
    <property type="match status" value="1"/>
</dbReference>
<dbReference type="SMART" id="SM00388">
    <property type="entry name" value="HisKA"/>
    <property type="match status" value="1"/>
</dbReference>
<reference evidence="13 14" key="1">
    <citation type="journal article" date="2011" name="Science">
        <title>Comparative functional genomics of the fission yeasts.</title>
        <authorList>
            <person name="Rhind N."/>
            <person name="Chen Z."/>
            <person name="Yassour M."/>
            <person name="Thompson D.A."/>
            <person name="Haas B.J."/>
            <person name="Habib N."/>
            <person name="Wapinski I."/>
            <person name="Roy S."/>
            <person name="Lin M.F."/>
            <person name="Heiman D.I."/>
            <person name="Young S.K."/>
            <person name="Furuya K."/>
            <person name="Guo Y."/>
            <person name="Pidoux A."/>
            <person name="Chen H.M."/>
            <person name="Robbertse B."/>
            <person name="Goldberg J.M."/>
            <person name="Aoki K."/>
            <person name="Bayne E.H."/>
            <person name="Berlin A.M."/>
            <person name="Desjardins C.A."/>
            <person name="Dobbs E."/>
            <person name="Dukaj L."/>
            <person name="Fan L."/>
            <person name="FitzGerald M.G."/>
            <person name="French C."/>
            <person name="Gujja S."/>
            <person name="Hansen K."/>
            <person name="Keifenheim D."/>
            <person name="Levin J.Z."/>
            <person name="Mosher R.A."/>
            <person name="Mueller C.A."/>
            <person name="Pfiffner J."/>
            <person name="Priest M."/>
            <person name="Russ C."/>
            <person name="Smialowska A."/>
            <person name="Swoboda P."/>
            <person name="Sykes S.M."/>
            <person name="Vaughn M."/>
            <person name="Vengrova S."/>
            <person name="Yoder R."/>
            <person name="Zeng Q."/>
            <person name="Allshire R."/>
            <person name="Baulcombe D."/>
            <person name="Birren B.W."/>
            <person name="Brown W."/>
            <person name="Ekwall K."/>
            <person name="Kellis M."/>
            <person name="Leatherwood J."/>
            <person name="Levin H."/>
            <person name="Margalit H."/>
            <person name="Martienssen R."/>
            <person name="Nieduszynski C.A."/>
            <person name="Spatafora J.W."/>
            <person name="Friedman N."/>
            <person name="Dalgaard J.Z."/>
            <person name="Baumann P."/>
            <person name="Niki H."/>
            <person name="Regev A."/>
            <person name="Nusbaum C."/>
        </authorList>
    </citation>
    <scope>NUCLEOTIDE SEQUENCE [LARGE SCALE GENOMIC DNA]</scope>
    <source>
        <strain evidence="14">OY26 / ATCC MYA-4695 / CBS 11777 / NBRC 106824 / NRRL Y48691</strain>
    </source>
</reference>
<keyword evidence="8" id="KW-0902">Two-component regulatory system</keyword>
<dbReference type="GO" id="GO:1900745">
    <property type="term" value="P:positive regulation of p38MAPK cascade"/>
    <property type="evidence" value="ECO:0007669"/>
    <property type="project" value="EnsemblFungi"/>
</dbReference>
<dbReference type="PROSITE" id="PS50109">
    <property type="entry name" value="HIS_KIN"/>
    <property type="match status" value="1"/>
</dbReference>
<organism evidence="13 14">
    <name type="scientific">Schizosaccharomyces cryophilus (strain OY26 / ATCC MYA-4695 / CBS 11777 / NBRC 106824 / NRRL Y48691)</name>
    <name type="common">Fission yeast</name>
    <dbReference type="NCBI Taxonomy" id="653667"/>
    <lineage>
        <taxon>Eukaryota</taxon>
        <taxon>Fungi</taxon>
        <taxon>Dikarya</taxon>
        <taxon>Ascomycota</taxon>
        <taxon>Taphrinomycotina</taxon>
        <taxon>Schizosaccharomycetes</taxon>
        <taxon>Schizosaccharomycetales</taxon>
        <taxon>Schizosaccharomycetaceae</taxon>
        <taxon>Schizosaccharomyces</taxon>
    </lineage>
</organism>
<dbReference type="CDD" id="cd17546">
    <property type="entry name" value="REC_hyHK_CKI1_RcsC-like"/>
    <property type="match status" value="1"/>
</dbReference>
<dbReference type="InterPro" id="IPR036890">
    <property type="entry name" value="HATPase_C_sf"/>
</dbReference>
<dbReference type="SUPFAM" id="SSF52540">
    <property type="entry name" value="P-loop containing nucleoside triphosphate hydrolases"/>
    <property type="match status" value="1"/>
</dbReference>